<evidence type="ECO:0000259" key="6">
    <source>
        <dbReference type="PROSITE" id="PS50600"/>
    </source>
</evidence>
<gene>
    <name evidence="7" type="ORF">M0R45_008814</name>
</gene>
<dbReference type="Proteomes" id="UP001457282">
    <property type="component" value="Unassembled WGS sequence"/>
</dbReference>
<feature type="region of interest" description="Disordered" evidence="5">
    <location>
        <begin position="102"/>
        <end position="126"/>
    </location>
</feature>
<reference evidence="7 8" key="1">
    <citation type="journal article" date="2023" name="G3 (Bethesda)">
        <title>A chromosome-length genome assembly and annotation of blackberry (Rubus argutus, cv. 'Hillquist').</title>
        <authorList>
            <person name="Bruna T."/>
            <person name="Aryal R."/>
            <person name="Dudchenko O."/>
            <person name="Sargent D.J."/>
            <person name="Mead D."/>
            <person name="Buti M."/>
            <person name="Cavallini A."/>
            <person name="Hytonen T."/>
            <person name="Andres J."/>
            <person name="Pham M."/>
            <person name="Weisz D."/>
            <person name="Mascagni F."/>
            <person name="Usai G."/>
            <person name="Natali L."/>
            <person name="Bassil N."/>
            <person name="Fernandez G.E."/>
            <person name="Lomsadze A."/>
            <person name="Armour M."/>
            <person name="Olukolu B."/>
            <person name="Poorten T."/>
            <person name="Britton C."/>
            <person name="Davik J."/>
            <person name="Ashrafi H."/>
            <person name="Aiden E.L."/>
            <person name="Borodovsky M."/>
            <person name="Worthington M."/>
        </authorList>
    </citation>
    <scope>NUCLEOTIDE SEQUENCE [LARGE SCALE GENOMIC DNA]</scope>
    <source>
        <strain evidence="7">PI 553951</strain>
    </source>
</reference>
<dbReference type="Gene3D" id="3.40.395.10">
    <property type="entry name" value="Adenoviral Proteinase, Chain A"/>
    <property type="match status" value="1"/>
</dbReference>
<feature type="domain" description="Ubiquitin-like protease family profile" evidence="6">
    <location>
        <begin position="220"/>
        <end position="402"/>
    </location>
</feature>
<evidence type="ECO:0000256" key="1">
    <source>
        <dbReference type="ARBA" id="ARBA00005234"/>
    </source>
</evidence>
<dbReference type="InterPro" id="IPR038765">
    <property type="entry name" value="Papain-like_cys_pep_sf"/>
</dbReference>
<accession>A0AAW1Y5L2</accession>
<evidence type="ECO:0000313" key="7">
    <source>
        <dbReference type="EMBL" id="KAK9943198.1"/>
    </source>
</evidence>
<dbReference type="GO" id="GO:0005634">
    <property type="term" value="C:nucleus"/>
    <property type="evidence" value="ECO:0007669"/>
    <property type="project" value="TreeGrafter"/>
</dbReference>
<dbReference type="AlphaFoldDB" id="A0AAW1Y5L2"/>
<keyword evidence="3" id="KW-0378">Hydrolase</keyword>
<dbReference type="PANTHER" id="PTHR12606:SF153">
    <property type="entry name" value="ULP1 PROTEASE FAMILY, CARBOXY-TERMINAL DOMAIN PROTEIN"/>
    <property type="match status" value="1"/>
</dbReference>
<evidence type="ECO:0000256" key="4">
    <source>
        <dbReference type="ARBA" id="ARBA00022807"/>
    </source>
</evidence>
<keyword evidence="2" id="KW-0645">Protease</keyword>
<dbReference type="PANTHER" id="PTHR12606">
    <property type="entry name" value="SENTRIN/SUMO-SPECIFIC PROTEASE"/>
    <property type="match status" value="1"/>
</dbReference>
<evidence type="ECO:0000256" key="2">
    <source>
        <dbReference type="ARBA" id="ARBA00022670"/>
    </source>
</evidence>
<name>A0AAW1Y5L2_RUBAR</name>
<evidence type="ECO:0000313" key="8">
    <source>
        <dbReference type="Proteomes" id="UP001457282"/>
    </source>
</evidence>
<organism evidence="7 8">
    <name type="scientific">Rubus argutus</name>
    <name type="common">Southern blackberry</name>
    <dbReference type="NCBI Taxonomy" id="59490"/>
    <lineage>
        <taxon>Eukaryota</taxon>
        <taxon>Viridiplantae</taxon>
        <taxon>Streptophyta</taxon>
        <taxon>Embryophyta</taxon>
        <taxon>Tracheophyta</taxon>
        <taxon>Spermatophyta</taxon>
        <taxon>Magnoliopsida</taxon>
        <taxon>eudicotyledons</taxon>
        <taxon>Gunneridae</taxon>
        <taxon>Pentapetalae</taxon>
        <taxon>rosids</taxon>
        <taxon>fabids</taxon>
        <taxon>Rosales</taxon>
        <taxon>Rosaceae</taxon>
        <taxon>Rosoideae</taxon>
        <taxon>Rosoideae incertae sedis</taxon>
        <taxon>Rubus</taxon>
    </lineage>
</organism>
<sequence length="482" mass="54292">MTVESLVKSLAEFQEQYASIVVNRIMQSGQIQNNEKIAHLNTVGNIGNATPTCADFNMHSYADGTHEDKRDDQQGQGPKTTGKCGLFSNCYKVVGVEGQSDSHKAGSAMSACSSSPSGPPQQQPRQLVKDSLPITTRVKPHHARALFNYVSNQGYRHALTEEGYVELNTNIGVNMHVAGPYKLKRTLPDYDVRLINFIFLGGNNFTIDEGRMVVTANRDAILYRDEISCLAPRVYVNSFVINFFADFLNVDRSPFWFLPTIFYEQANTVEWSGTYEEWVEYSRTVCRFGRFSGCVGVCQRIFVPLHEGESGGHWYLMVVHLMRRIAELWDSSPTIDSFNSRLETARSALRHLDDVLDHQPIDYFGAPSTFFGDINIIVPEKVPVQSNGFDCGIFVIQNMQHYGTNWWEEYDSEEHRSTLLLQCVKPPVNERYDEFIPRQAQGYCSAQPPVDVLGDDVAVRIKQGQKGSMGARSDGRGVHRKT</sequence>
<dbReference type="PROSITE" id="PS50600">
    <property type="entry name" value="ULP_PROTEASE"/>
    <property type="match status" value="1"/>
</dbReference>
<evidence type="ECO:0000256" key="5">
    <source>
        <dbReference type="SAM" id="MobiDB-lite"/>
    </source>
</evidence>
<dbReference type="InterPro" id="IPR003653">
    <property type="entry name" value="Peptidase_C48_C"/>
</dbReference>
<comment type="caution">
    <text evidence="7">The sequence shown here is derived from an EMBL/GenBank/DDBJ whole genome shotgun (WGS) entry which is preliminary data.</text>
</comment>
<dbReference type="GO" id="GO:0016929">
    <property type="term" value="F:deSUMOylase activity"/>
    <property type="evidence" value="ECO:0007669"/>
    <property type="project" value="TreeGrafter"/>
</dbReference>
<protein>
    <recommendedName>
        <fullName evidence="6">Ubiquitin-like protease family profile domain-containing protein</fullName>
    </recommendedName>
</protein>
<dbReference type="Pfam" id="PF02902">
    <property type="entry name" value="Peptidase_C48"/>
    <property type="match status" value="1"/>
</dbReference>
<evidence type="ECO:0000256" key="3">
    <source>
        <dbReference type="ARBA" id="ARBA00022801"/>
    </source>
</evidence>
<dbReference type="GO" id="GO:0016926">
    <property type="term" value="P:protein desumoylation"/>
    <property type="evidence" value="ECO:0007669"/>
    <property type="project" value="TreeGrafter"/>
</dbReference>
<dbReference type="SUPFAM" id="SSF54001">
    <property type="entry name" value="Cysteine proteinases"/>
    <property type="match status" value="1"/>
</dbReference>
<keyword evidence="4" id="KW-0788">Thiol protease</keyword>
<dbReference type="EMBL" id="JBEDUW010000002">
    <property type="protein sequence ID" value="KAK9943198.1"/>
    <property type="molecule type" value="Genomic_DNA"/>
</dbReference>
<keyword evidence="8" id="KW-1185">Reference proteome</keyword>
<dbReference type="GO" id="GO:0006508">
    <property type="term" value="P:proteolysis"/>
    <property type="evidence" value="ECO:0007669"/>
    <property type="project" value="UniProtKB-KW"/>
</dbReference>
<proteinExistence type="inferred from homology"/>
<comment type="similarity">
    <text evidence="1">Belongs to the peptidase C48 family.</text>
</comment>